<organism evidence="4 5">
    <name type="scientific">Jatropha curcas</name>
    <name type="common">Barbados nut</name>
    <dbReference type="NCBI Taxonomy" id="180498"/>
    <lineage>
        <taxon>Eukaryota</taxon>
        <taxon>Viridiplantae</taxon>
        <taxon>Streptophyta</taxon>
        <taxon>Embryophyta</taxon>
        <taxon>Tracheophyta</taxon>
        <taxon>Spermatophyta</taxon>
        <taxon>Magnoliopsida</taxon>
        <taxon>eudicotyledons</taxon>
        <taxon>Gunneridae</taxon>
        <taxon>Pentapetalae</taxon>
        <taxon>rosids</taxon>
        <taxon>fabids</taxon>
        <taxon>Malpighiales</taxon>
        <taxon>Euphorbiaceae</taxon>
        <taxon>Crotonoideae</taxon>
        <taxon>Jatropheae</taxon>
        <taxon>Jatropha</taxon>
    </lineage>
</organism>
<dbReference type="CDD" id="cd06257">
    <property type="entry name" value="DnaJ"/>
    <property type="match status" value="1"/>
</dbReference>
<dbReference type="GO" id="GO:0072583">
    <property type="term" value="P:clathrin-dependent endocytosis"/>
    <property type="evidence" value="ECO:0007669"/>
    <property type="project" value="TreeGrafter"/>
</dbReference>
<gene>
    <name evidence="4" type="ORF">JCGZ_04455</name>
</gene>
<dbReference type="EMBL" id="KK914362">
    <property type="protein sequence ID" value="KDP38530.1"/>
    <property type="molecule type" value="Genomic_DNA"/>
</dbReference>
<name>A0A067L210_JATCU</name>
<dbReference type="KEGG" id="jcu:105633821"/>
<keyword evidence="5" id="KW-1185">Reference proteome</keyword>
<feature type="compositionally biased region" description="Basic and acidic residues" evidence="2">
    <location>
        <begin position="1087"/>
        <end position="1120"/>
    </location>
</feature>
<feature type="compositionally biased region" description="Low complexity" evidence="2">
    <location>
        <begin position="1346"/>
        <end position="1358"/>
    </location>
</feature>
<feature type="region of interest" description="Disordered" evidence="2">
    <location>
        <begin position="685"/>
        <end position="860"/>
    </location>
</feature>
<feature type="region of interest" description="Disordered" evidence="2">
    <location>
        <begin position="482"/>
        <end position="522"/>
    </location>
</feature>
<reference evidence="4 5" key="1">
    <citation type="journal article" date="2014" name="PLoS ONE">
        <title>Global Analysis of Gene Expression Profiles in Physic Nut (Jatropha curcas L.) Seedlings Exposed to Salt Stress.</title>
        <authorList>
            <person name="Zhang L."/>
            <person name="Zhang C."/>
            <person name="Wu P."/>
            <person name="Chen Y."/>
            <person name="Li M."/>
            <person name="Jiang H."/>
            <person name="Wu G."/>
        </authorList>
    </citation>
    <scope>NUCLEOTIDE SEQUENCE [LARGE SCALE GENOMIC DNA]</scope>
    <source>
        <strain evidence="5">cv. GZQX0401</strain>
        <tissue evidence="4">Young leaves</tissue>
    </source>
</reference>
<dbReference type="InterPro" id="IPR001623">
    <property type="entry name" value="DnaJ_domain"/>
</dbReference>
<feature type="compositionally biased region" description="Polar residues" evidence="2">
    <location>
        <begin position="559"/>
        <end position="569"/>
    </location>
</feature>
<proteinExistence type="predicted"/>
<feature type="compositionally biased region" description="Basic and acidic residues" evidence="2">
    <location>
        <begin position="1158"/>
        <end position="1213"/>
    </location>
</feature>
<dbReference type="Gene3D" id="1.10.287.110">
    <property type="entry name" value="DnaJ domain"/>
    <property type="match status" value="1"/>
</dbReference>
<feature type="region of interest" description="Disordered" evidence="2">
    <location>
        <begin position="536"/>
        <end position="588"/>
    </location>
</feature>
<feature type="compositionally biased region" description="Polar residues" evidence="2">
    <location>
        <begin position="251"/>
        <end position="260"/>
    </location>
</feature>
<evidence type="ECO:0000256" key="1">
    <source>
        <dbReference type="ARBA" id="ARBA00023054"/>
    </source>
</evidence>
<dbReference type="GO" id="GO:0031982">
    <property type="term" value="C:vesicle"/>
    <property type="evidence" value="ECO:0007669"/>
    <property type="project" value="TreeGrafter"/>
</dbReference>
<evidence type="ECO:0000259" key="3">
    <source>
        <dbReference type="PROSITE" id="PS50076"/>
    </source>
</evidence>
<accession>A0A067L210</accession>
<dbReference type="GO" id="GO:0072318">
    <property type="term" value="P:clathrin coat disassembly"/>
    <property type="evidence" value="ECO:0007669"/>
    <property type="project" value="TreeGrafter"/>
</dbReference>
<feature type="compositionally biased region" description="Basic and acidic residues" evidence="2">
    <location>
        <begin position="496"/>
        <end position="507"/>
    </location>
</feature>
<sequence length="1511" mass="168577">MDYQHPSSATTFSKKLANGVSLSGKHEYDGVFVGAANSGSRMEDYGEIFGGSSKCSIPILDFPDLKDSKSSVDARNSRPDYSKIFGGFGDADFAVPYEELFAKPKKVKSSSKGARAAAEAKFCPAEPKHSNFSGEKQAPSPEVSFQSFDGVKQFNSSYDKSNPRSKNGTNGITHIAQLHAIPGNNCLIGEINPPRMMRGDKPLQAVLNDADMNINVNEGIMQRKTLRKVVSGPQPRVAAVDPSRSRADFQTKPNRNKSFSNDISFDAFEIGLGTEQSPMSPLSSLPDFGNNRDGTIRSMNSKFGGFRGNASEIAAGSYSRPFLDAEIDANSAAANVSEGIMQQKTLRKVVSGPQPRGAAIDTSRNPADFRTKPGRNRSFSNDISFDAFEIGRGTQQSPMSPLSTLPNFGNNGDGSIRSMNSSFRVFRGDASEVAAGSYSPPFLDEEIDANSAAATSAAAVSKAIEEAKAKLKIAKELMERRKEGTANRVKPSVNRLKAERREVKAAEKANSSSEKPQEMHQKVDLTSLAEHEAIKANQVTPDVRNVKKSSPVQSAVGENHSSGFKQTQVDHGLEPENEKAVKGFSEPADTRERNGMVLEVKLVNNVLKVKPSASEKKCEEKMTGVENIKKPMEHEKKEALEGAHKQEIERELNPVEKLFEWNVYRNNIKSTEELFCQEENQEKTGVAFKDEEADRAPKVPDEQEETQGIEKRLNEPEENEKIEIQELKEIENVEEPNEAHDGMKIEKKQREAQNQEKGRNLSTEVPVREENERRLDEILRHEGNGKGQEEGLERVECEKKQQEGWIQEENKKKPNDVSKPKDNENSGQAHKQEATEVRFNDFQDEKGSEKRLRKDCGTKDNKGLEEAEQNEILNKVFQINETEKERTCEWVETLRTLTGIHLETKDENNVEVAQLAFRYKENHLTANLNVYRLDDNDTAGEADEAHGVEENFGSGEVNDKVLADEFNRRTVEVTEDSFPEETEKRLKGVEESNDMEEEENFEIGVSEEGLVVPDAIKKQKAHSCSGDETEYERICEQEKDIEEHTSQLDGHYEDASEFVIGSNDEENESDCVSSHERLLGNGMQSKTQKDPEKDAEDTACKLGENNDVKESEVAINHEDETYSESSSDEKFVNIRSNLQASQQAHSFYGEGMSIGTSEEERTNQRTDEKEESHHETVTVEKRGAEDSLQKEVELEKEHHRRKDEAKLREMEKEKERIAVERAIREARERAFAEARERAERAAAERATAGANQRVMAEARERLEKACAEANSKSAAEKASMEAKLKAERAAVERATAEARERALEKAMSEKATFKAKNQSEKSAAEKFSGASRDAVMKSSDLQSNCSGPSSSSRYTSSSSHDERFGGVNGESTERCKATLARNQRTAERAAKALAEKNMRDLLAQKEQAERNRLAETLDADVKRWSSGKERNLRALLSTLQYILGPDSGWQPIPLTDLITTAAVKKAYRKATLIVHPDKLQQRGASIQQKYTCEKVFDLLKDAWNKFSAEER</sequence>
<feature type="region of interest" description="Disordered" evidence="2">
    <location>
        <begin position="125"/>
        <end position="144"/>
    </location>
</feature>
<dbReference type="OrthoDB" id="1717591at2759"/>
<feature type="region of interest" description="Disordered" evidence="2">
    <location>
        <begin position="1150"/>
        <end position="1213"/>
    </location>
</feature>
<feature type="domain" description="J" evidence="3">
    <location>
        <begin position="1447"/>
        <end position="1511"/>
    </location>
</feature>
<evidence type="ECO:0000313" key="5">
    <source>
        <dbReference type="Proteomes" id="UP000027138"/>
    </source>
</evidence>
<dbReference type="SUPFAM" id="SSF46565">
    <property type="entry name" value="Chaperone J-domain"/>
    <property type="match status" value="1"/>
</dbReference>
<dbReference type="Proteomes" id="UP000027138">
    <property type="component" value="Unassembled WGS sequence"/>
</dbReference>
<dbReference type="GO" id="GO:0030276">
    <property type="term" value="F:clathrin binding"/>
    <property type="evidence" value="ECO:0007669"/>
    <property type="project" value="TreeGrafter"/>
</dbReference>
<keyword evidence="1" id="KW-0175">Coiled coil</keyword>
<feature type="region of interest" description="Disordered" evidence="2">
    <location>
        <begin position="231"/>
        <end position="260"/>
    </location>
</feature>
<dbReference type="GO" id="GO:0005737">
    <property type="term" value="C:cytoplasm"/>
    <property type="evidence" value="ECO:0007669"/>
    <property type="project" value="TreeGrafter"/>
</dbReference>
<dbReference type="PROSITE" id="PS50076">
    <property type="entry name" value="DNAJ_2"/>
    <property type="match status" value="1"/>
</dbReference>
<feature type="region of interest" description="Disordered" evidence="2">
    <location>
        <begin position="1297"/>
        <end position="1375"/>
    </location>
</feature>
<feature type="region of interest" description="Disordered" evidence="2">
    <location>
        <begin position="614"/>
        <end position="645"/>
    </location>
</feature>
<dbReference type="PANTHER" id="PTHR23172:SF91">
    <property type="entry name" value="J DOMAIN-CONTAINING PROTEIN"/>
    <property type="match status" value="1"/>
</dbReference>
<evidence type="ECO:0000313" key="4">
    <source>
        <dbReference type="EMBL" id="KDP38530.1"/>
    </source>
</evidence>
<feature type="region of interest" description="Disordered" evidence="2">
    <location>
        <begin position="350"/>
        <end position="376"/>
    </location>
</feature>
<dbReference type="FunFam" id="1.10.287.110:FF:000009">
    <property type="entry name" value="Auxilin-related protein 1"/>
    <property type="match status" value="1"/>
</dbReference>
<feature type="compositionally biased region" description="Basic and acidic residues" evidence="2">
    <location>
        <begin position="688"/>
        <end position="701"/>
    </location>
</feature>
<dbReference type="InterPro" id="IPR036869">
    <property type="entry name" value="J_dom_sf"/>
</dbReference>
<dbReference type="STRING" id="180498.A0A067L210"/>
<feature type="compositionally biased region" description="Basic and acidic residues" evidence="2">
    <location>
        <begin position="766"/>
        <end position="860"/>
    </location>
</feature>
<feature type="region of interest" description="Disordered" evidence="2">
    <location>
        <begin position="1065"/>
        <end position="1128"/>
    </location>
</feature>
<evidence type="ECO:0000256" key="2">
    <source>
        <dbReference type="SAM" id="MobiDB-lite"/>
    </source>
</evidence>
<dbReference type="PANTHER" id="PTHR23172">
    <property type="entry name" value="AUXILIN/CYCLIN G-ASSOCIATED KINASE-RELATED"/>
    <property type="match status" value="1"/>
</dbReference>
<feature type="compositionally biased region" description="Basic and acidic residues" evidence="2">
    <location>
        <begin position="708"/>
        <end position="759"/>
    </location>
</feature>
<protein>
    <recommendedName>
        <fullName evidence="3">J domain-containing protein</fullName>
    </recommendedName>
</protein>
<feature type="compositionally biased region" description="Basic and acidic residues" evidence="2">
    <location>
        <begin position="571"/>
        <end position="581"/>
    </location>
</feature>
<feature type="compositionally biased region" description="Basic and acidic residues" evidence="2">
    <location>
        <begin position="1297"/>
        <end position="1324"/>
    </location>
</feature>